<gene>
    <name evidence="3" type="primary">cei</name>
    <name evidence="3" type="ORF">GCM10023147_06970</name>
</gene>
<comment type="caution">
    <text evidence="3">The sequence shown here is derived from an EMBL/GenBank/DDBJ whole genome shotgun (WGS) entry which is preliminary data.</text>
</comment>
<dbReference type="Proteomes" id="UP001500635">
    <property type="component" value="Unassembled WGS sequence"/>
</dbReference>
<keyword evidence="1" id="KW-0812">Transmembrane</keyword>
<organism evidence="3 4">
    <name type="scientific">Tsukamurella soli</name>
    <dbReference type="NCBI Taxonomy" id="644556"/>
    <lineage>
        <taxon>Bacteria</taxon>
        <taxon>Bacillati</taxon>
        <taxon>Actinomycetota</taxon>
        <taxon>Actinomycetes</taxon>
        <taxon>Mycobacteriales</taxon>
        <taxon>Tsukamurellaceae</taxon>
        <taxon>Tsukamurella</taxon>
    </lineage>
</organism>
<feature type="domain" description="LytR/CpsA/Psr regulator C-terminal" evidence="2">
    <location>
        <begin position="108"/>
        <end position="199"/>
    </location>
</feature>
<dbReference type="Gene3D" id="3.30.70.2390">
    <property type="match status" value="1"/>
</dbReference>
<dbReference type="InterPro" id="IPR027381">
    <property type="entry name" value="LytR/CpsA/Psr_C"/>
</dbReference>
<keyword evidence="4" id="KW-1185">Reference proteome</keyword>
<keyword evidence="1" id="KW-1133">Transmembrane helix</keyword>
<protein>
    <submittedName>
        <fullName evidence="3">Envelope integrity protein Cei</fullName>
    </submittedName>
</protein>
<evidence type="ECO:0000313" key="4">
    <source>
        <dbReference type="Proteomes" id="UP001500635"/>
    </source>
</evidence>
<sequence>MRDTPYTGRVVSQITAFAHRLDRQGQPWRRRNPYPVLIVVVVLAVVGIIMWGVALTRQTQVAAPVSCPAPPAAQPAAAGKPATKPPARFEVVSSADMVPVRPAPLANTTVRVLNASDQNGLAETIMDKLKDYGFTTPGTAGYGDDTVYPANDMACQAQIRFGDAGRAAAASVWIVAPCAQLIDDGRRDQSVDLVLGTYFTDIDPSTDAQEVLRTLRASAASDGDGGANPALVAAVHNQTCS</sequence>
<reference evidence="4" key="1">
    <citation type="journal article" date="2019" name="Int. J. Syst. Evol. Microbiol.">
        <title>The Global Catalogue of Microorganisms (GCM) 10K type strain sequencing project: providing services to taxonomists for standard genome sequencing and annotation.</title>
        <authorList>
            <consortium name="The Broad Institute Genomics Platform"/>
            <consortium name="The Broad Institute Genome Sequencing Center for Infectious Disease"/>
            <person name="Wu L."/>
            <person name="Ma J."/>
        </authorList>
    </citation>
    <scope>NUCLEOTIDE SEQUENCE [LARGE SCALE GENOMIC DNA]</scope>
    <source>
        <strain evidence="4">JCM 17688</strain>
    </source>
</reference>
<feature type="transmembrane region" description="Helical" evidence="1">
    <location>
        <begin position="34"/>
        <end position="54"/>
    </location>
</feature>
<accession>A0ABP8J599</accession>
<dbReference type="Pfam" id="PF13399">
    <property type="entry name" value="LytR_C"/>
    <property type="match status" value="1"/>
</dbReference>
<dbReference type="NCBIfam" id="NF035953">
    <property type="entry name" value="integrity_Cei"/>
    <property type="match status" value="1"/>
</dbReference>
<dbReference type="EMBL" id="BAABFR010000007">
    <property type="protein sequence ID" value="GAA4385340.1"/>
    <property type="molecule type" value="Genomic_DNA"/>
</dbReference>
<keyword evidence="1" id="KW-0472">Membrane</keyword>
<evidence type="ECO:0000256" key="1">
    <source>
        <dbReference type="SAM" id="Phobius"/>
    </source>
</evidence>
<evidence type="ECO:0000259" key="2">
    <source>
        <dbReference type="Pfam" id="PF13399"/>
    </source>
</evidence>
<proteinExistence type="predicted"/>
<name>A0ABP8J599_9ACTN</name>
<evidence type="ECO:0000313" key="3">
    <source>
        <dbReference type="EMBL" id="GAA4385340.1"/>
    </source>
</evidence>